<keyword evidence="6 7" id="KW-0961">Cell wall biogenesis/degradation</keyword>
<comment type="subcellular location">
    <subcellularLocation>
        <location evidence="7">Cell membrane</location>
        <topology evidence="7">Single-pass membrane protein</topology>
    </subcellularLocation>
</comment>
<evidence type="ECO:0000256" key="3">
    <source>
        <dbReference type="ARBA" id="ARBA00022989"/>
    </source>
</evidence>
<dbReference type="EC" id="4.2.2.29" evidence="7"/>
<feature type="transmembrane region" description="Helical" evidence="7">
    <location>
        <begin position="54"/>
        <end position="76"/>
    </location>
</feature>
<evidence type="ECO:0000256" key="6">
    <source>
        <dbReference type="ARBA" id="ARBA00023316"/>
    </source>
</evidence>
<protein>
    <recommendedName>
        <fullName evidence="7">Endolytic murein transglycosylase</fullName>
        <ecNumber evidence="7">4.2.2.29</ecNumber>
    </recommendedName>
    <alternativeName>
        <fullName evidence="7">Peptidoglycan lytic transglycosylase</fullName>
    </alternativeName>
    <alternativeName>
        <fullName evidence="7">Peptidoglycan polymerization terminase</fullName>
    </alternativeName>
</protein>
<dbReference type="RefSeq" id="WP_244893137.1">
    <property type="nucleotide sequence ID" value="NZ_FUYG01000002.1"/>
</dbReference>
<evidence type="ECO:0000313" key="9">
    <source>
        <dbReference type="EMBL" id="SKA85058.1"/>
    </source>
</evidence>
<gene>
    <name evidence="7" type="primary">mltG</name>
    <name evidence="9" type="ORF">SAMN06295879_0693</name>
</gene>
<dbReference type="GO" id="GO:0009252">
    <property type="term" value="P:peptidoglycan biosynthetic process"/>
    <property type="evidence" value="ECO:0007669"/>
    <property type="project" value="UniProtKB-UniRule"/>
</dbReference>
<evidence type="ECO:0000256" key="5">
    <source>
        <dbReference type="ARBA" id="ARBA00023239"/>
    </source>
</evidence>
<dbReference type="Gene3D" id="3.30.1490.480">
    <property type="entry name" value="Endolytic murein transglycosylase"/>
    <property type="match status" value="1"/>
</dbReference>
<feature type="region of interest" description="Disordered" evidence="8">
    <location>
        <begin position="1"/>
        <end position="50"/>
    </location>
</feature>
<dbReference type="NCBIfam" id="TIGR00247">
    <property type="entry name" value="endolytic transglycosylase MltG"/>
    <property type="match status" value="1"/>
</dbReference>
<dbReference type="PANTHER" id="PTHR30518:SF2">
    <property type="entry name" value="ENDOLYTIC MUREIN TRANSGLYCOSYLASE"/>
    <property type="match status" value="1"/>
</dbReference>
<dbReference type="Proteomes" id="UP000189735">
    <property type="component" value="Unassembled WGS sequence"/>
</dbReference>
<dbReference type="GO" id="GO:0005886">
    <property type="term" value="C:plasma membrane"/>
    <property type="evidence" value="ECO:0007669"/>
    <property type="project" value="UniProtKB-SubCell"/>
</dbReference>
<dbReference type="InterPro" id="IPR003770">
    <property type="entry name" value="MLTG-like"/>
</dbReference>
<evidence type="ECO:0000256" key="7">
    <source>
        <dbReference type="HAMAP-Rule" id="MF_02065"/>
    </source>
</evidence>
<dbReference type="GO" id="GO:0008932">
    <property type="term" value="F:lytic endotransglycosylase activity"/>
    <property type="evidence" value="ECO:0007669"/>
    <property type="project" value="UniProtKB-UniRule"/>
</dbReference>
<dbReference type="AlphaFoldDB" id="A0A1T4X7G5"/>
<keyword evidence="1 7" id="KW-1003">Cell membrane</keyword>
<comment type="function">
    <text evidence="7">Functions as a peptidoglycan terminase that cleaves nascent peptidoglycan strands endolytically to terminate their elongation.</text>
</comment>
<evidence type="ECO:0000256" key="4">
    <source>
        <dbReference type="ARBA" id="ARBA00023136"/>
    </source>
</evidence>
<reference evidence="10" key="1">
    <citation type="submission" date="2017-02" db="EMBL/GenBank/DDBJ databases">
        <authorList>
            <person name="Varghese N."/>
            <person name="Submissions S."/>
        </authorList>
    </citation>
    <scope>NUCLEOTIDE SEQUENCE [LARGE SCALE GENOMIC DNA]</scope>
    <source>
        <strain evidence="10">VKM Ac-2052</strain>
    </source>
</reference>
<accession>A0A1T4X7G5</accession>
<keyword evidence="2 7" id="KW-0812">Transmembrane</keyword>
<organism evidence="9 10">
    <name type="scientific">Agreia bicolorata</name>
    <dbReference type="NCBI Taxonomy" id="110935"/>
    <lineage>
        <taxon>Bacteria</taxon>
        <taxon>Bacillati</taxon>
        <taxon>Actinomycetota</taxon>
        <taxon>Actinomycetes</taxon>
        <taxon>Micrococcales</taxon>
        <taxon>Microbacteriaceae</taxon>
        <taxon>Agreia</taxon>
    </lineage>
</organism>
<dbReference type="CDD" id="cd08010">
    <property type="entry name" value="MltG_like"/>
    <property type="match status" value="1"/>
</dbReference>
<evidence type="ECO:0000256" key="1">
    <source>
        <dbReference type="ARBA" id="ARBA00022475"/>
    </source>
</evidence>
<keyword evidence="5 7" id="KW-0456">Lyase</keyword>
<name>A0A1T4X7G5_9MICO</name>
<evidence type="ECO:0000313" key="10">
    <source>
        <dbReference type="Proteomes" id="UP000189735"/>
    </source>
</evidence>
<comment type="similarity">
    <text evidence="7">Belongs to the transglycosylase MltG family.</text>
</comment>
<feature type="compositionally biased region" description="Basic and acidic residues" evidence="8">
    <location>
        <begin position="1"/>
        <end position="17"/>
    </location>
</feature>
<dbReference type="GO" id="GO:0071555">
    <property type="term" value="P:cell wall organization"/>
    <property type="evidence" value="ECO:0007669"/>
    <property type="project" value="UniProtKB-KW"/>
</dbReference>
<dbReference type="PANTHER" id="PTHR30518">
    <property type="entry name" value="ENDOLYTIC MUREIN TRANSGLYCOSYLASE"/>
    <property type="match status" value="1"/>
</dbReference>
<keyword evidence="3 7" id="KW-1133">Transmembrane helix</keyword>
<feature type="site" description="Important for catalytic activity" evidence="7">
    <location>
        <position position="276"/>
    </location>
</feature>
<dbReference type="Pfam" id="PF02618">
    <property type="entry name" value="YceG"/>
    <property type="match status" value="1"/>
</dbReference>
<sequence>MTDRQPPEDHPFSEFLREPASTPKPAAQPRSRRERRETHGTVQHSTKPPRRRRVLTGVIVTVVILGLIGGGGAFVYSTFEPQITAMLTPQSTDDYSGDGSGEVMVKIADGEFGDAIGVKLQEAGVVKSSDTFYSLLLKEDPQPVFQTGTFKLAQKMSSKSALAALLDPANKVDYTVTIPEGKTASGIYQSLADVTGLSFDDFKAAGADFVSLGVPAEAPSIEGFLFPATYEFQPGQTAAEMLKTMVDRTYQALDAAGVPVDQRFHVLTLAGLIQSESGSKDDMYKVSRVFQNRIAQGMNLQSDATVRYGAGGGEVDTTEAEREDASNPYNTYANPGLPVGPISNPGDDAIDAALHPADGEWLYFVTVNLDTGETIFSVTQEEHDEAVQQYQANH</sequence>
<evidence type="ECO:0000256" key="2">
    <source>
        <dbReference type="ARBA" id="ARBA00022692"/>
    </source>
</evidence>
<evidence type="ECO:0000256" key="8">
    <source>
        <dbReference type="SAM" id="MobiDB-lite"/>
    </source>
</evidence>
<keyword evidence="4 7" id="KW-0472">Membrane</keyword>
<dbReference type="HAMAP" id="MF_02065">
    <property type="entry name" value="MltG"/>
    <property type="match status" value="1"/>
</dbReference>
<dbReference type="EMBL" id="FUYG01000002">
    <property type="protein sequence ID" value="SKA85058.1"/>
    <property type="molecule type" value="Genomic_DNA"/>
</dbReference>
<comment type="catalytic activity">
    <reaction evidence="7">
        <text>a peptidoglycan chain = a peptidoglycan chain with N-acetyl-1,6-anhydromuramyl-[peptide] at the reducing end + a peptidoglycan chain with N-acetylglucosamine at the non-reducing end.</text>
        <dbReference type="EC" id="4.2.2.29"/>
    </reaction>
</comment>
<dbReference type="Gene3D" id="3.30.160.60">
    <property type="entry name" value="Classic Zinc Finger"/>
    <property type="match status" value="1"/>
</dbReference>
<proteinExistence type="inferred from homology"/>